<sequence length="59" mass="6787">MLHSEVSQHWGVIVCKHCESMVDTFSTNKVVTYYGVCDNPECRDRRRDSEHRTASAEDA</sequence>
<dbReference type="EMBL" id="JBHUMY010000032">
    <property type="protein sequence ID" value="MFD2662705.1"/>
    <property type="molecule type" value="Genomic_DNA"/>
</dbReference>
<proteinExistence type="predicted"/>
<organism evidence="1 2">
    <name type="scientific">Paenibacillus thailandensis</name>
    <dbReference type="NCBI Taxonomy" id="393250"/>
    <lineage>
        <taxon>Bacteria</taxon>
        <taxon>Bacillati</taxon>
        <taxon>Bacillota</taxon>
        <taxon>Bacilli</taxon>
        <taxon>Bacillales</taxon>
        <taxon>Paenibacillaceae</taxon>
        <taxon>Paenibacillus</taxon>
    </lineage>
</organism>
<evidence type="ECO:0000313" key="2">
    <source>
        <dbReference type="Proteomes" id="UP001597493"/>
    </source>
</evidence>
<evidence type="ECO:0000313" key="1">
    <source>
        <dbReference type="EMBL" id="MFD2662705.1"/>
    </source>
</evidence>
<gene>
    <name evidence="1" type="ORF">ACFSW5_20820</name>
</gene>
<dbReference type="RefSeq" id="WP_379277414.1">
    <property type="nucleotide sequence ID" value="NZ_JBHUGT010000042.1"/>
</dbReference>
<accession>A0ABW5R308</accession>
<dbReference type="InterPro" id="IPR025236">
    <property type="entry name" value="SR1P"/>
</dbReference>
<protein>
    <submittedName>
        <fullName evidence="1">GapA-binding peptide SR1P</fullName>
    </submittedName>
</protein>
<name>A0ABW5R308_9BACL</name>
<dbReference type="Proteomes" id="UP001597493">
    <property type="component" value="Unassembled WGS sequence"/>
</dbReference>
<keyword evidence="2" id="KW-1185">Reference proteome</keyword>
<reference evidence="2" key="1">
    <citation type="journal article" date="2019" name="Int. J. Syst. Evol. Microbiol.">
        <title>The Global Catalogue of Microorganisms (GCM) 10K type strain sequencing project: providing services to taxonomists for standard genome sequencing and annotation.</title>
        <authorList>
            <consortium name="The Broad Institute Genomics Platform"/>
            <consortium name="The Broad Institute Genome Sequencing Center for Infectious Disease"/>
            <person name="Wu L."/>
            <person name="Ma J."/>
        </authorList>
    </citation>
    <scope>NUCLEOTIDE SEQUENCE [LARGE SCALE GENOMIC DNA]</scope>
    <source>
        <strain evidence="2">TISTR 1827</strain>
    </source>
</reference>
<comment type="caution">
    <text evidence="1">The sequence shown here is derived from an EMBL/GenBank/DDBJ whole genome shotgun (WGS) entry which is preliminary data.</text>
</comment>
<dbReference type="Pfam" id="PF13790">
    <property type="entry name" value="SR1P"/>
    <property type="match status" value="1"/>
</dbReference>